<dbReference type="AlphaFoldDB" id="A0A1I7MW54"/>
<evidence type="ECO:0000259" key="10">
    <source>
        <dbReference type="Pfam" id="PF00924"/>
    </source>
</evidence>
<feature type="transmembrane region" description="Helical" evidence="8">
    <location>
        <begin position="407"/>
        <end position="432"/>
    </location>
</feature>
<dbReference type="SUPFAM" id="SSF82861">
    <property type="entry name" value="Mechanosensitive channel protein MscS (YggB), transmembrane region"/>
    <property type="match status" value="1"/>
</dbReference>
<dbReference type="Pfam" id="PF21088">
    <property type="entry name" value="MS_channel_1st"/>
    <property type="match status" value="1"/>
</dbReference>
<comment type="similarity">
    <text evidence="2">Belongs to the MscS (TC 1.A.23) family.</text>
</comment>
<evidence type="ECO:0000313" key="12">
    <source>
        <dbReference type="EMBL" id="SFV26595.1"/>
    </source>
</evidence>
<dbReference type="GO" id="GO:0005886">
    <property type="term" value="C:plasma membrane"/>
    <property type="evidence" value="ECO:0007669"/>
    <property type="project" value="UniProtKB-SubCell"/>
</dbReference>
<feature type="transmembrane region" description="Helical" evidence="8">
    <location>
        <begin position="361"/>
        <end position="386"/>
    </location>
</feature>
<sequence length="701" mass="75589">MPLLRLVGLLLLAALATPGVFAQDAAPPAASRSEVVDSLITVLESESLRQQLLEQLRALPPASAAEQSALPGSAEETPPDVQPTEPGLVDALSLWSDEVLTSLPTTTFGMRIDQKAQQAGAQIANRIEAGLDSGRLLGFAVWAGPFLLLLVLGSVLVRRVGRQLVAPVRPVRKRRLAFGLVLRILAHIALFILVVALVGTIAPDEAAASIFITLAVGLILALLTTDFVISGLSSLAAWRGRRIVWYCQIRFYPWLLSVLLAAVFAALGRDPSLRRTIGWSAADLAGFVLNLTAAILVLVFVYRHKRAIGRLIFGPRARAAASANPFHIAMIRLSRHWHLLAYGFLVLSIVSIFAGQRDNDILTLMLWSFGVVLIALVLISVLNRFFAPRQHSFRDSQLAVRQVITNGVFRVLRILCDTVISIAALCVIAWIWGFNIWHWAITEGRPITGPLMAAGACIALAWLIWVALDAWIASVLTPRDGLGWSRRRSSRVQTLLPLLRNGVMIVLIVLAAIAVLANIGVDVTPLIAGAGVFGLALSFGSQQLVQDVITGIFILAEDTIAIGDTVSTGDRSGVVESISLRTIRLRDADGALHSIPFSTVKALKNSSRNFGVLRPRYTVPAAVDPDIFMTEMRETAATLRTDTRFAGAILSELTDLGIDEINTGAVVVSGALRTSPPRQTEIARAFNGLLLHKLGEKGISL</sequence>
<protein>
    <submittedName>
        <fullName evidence="12">Small-conductance mechanosensitive channel</fullName>
    </submittedName>
</protein>
<keyword evidence="9" id="KW-0732">Signal</keyword>
<name>A0A1I7MW54_9HYPH</name>
<feature type="signal peptide" evidence="9">
    <location>
        <begin position="1"/>
        <end position="22"/>
    </location>
</feature>
<dbReference type="EMBL" id="FPCK01000001">
    <property type="protein sequence ID" value="SFV26595.1"/>
    <property type="molecule type" value="Genomic_DNA"/>
</dbReference>
<feature type="transmembrane region" description="Helical" evidence="8">
    <location>
        <begin position="178"/>
        <end position="202"/>
    </location>
</feature>
<feature type="transmembrane region" description="Helical" evidence="8">
    <location>
        <begin position="498"/>
        <end position="517"/>
    </location>
</feature>
<dbReference type="InterPro" id="IPR006685">
    <property type="entry name" value="MscS_channel_2nd"/>
</dbReference>
<evidence type="ECO:0000256" key="3">
    <source>
        <dbReference type="ARBA" id="ARBA00022475"/>
    </source>
</evidence>
<keyword evidence="3" id="KW-1003">Cell membrane</keyword>
<dbReference type="RefSeq" id="WP_139232438.1">
    <property type="nucleotide sequence ID" value="NZ_FPCK01000001.1"/>
</dbReference>
<comment type="subcellular location">
    <subcellularLocation>
        <location evidence="1">Cell membrane</location>
        <topology evidence="1">Multi-pass membrane protein</topology>
    </subcellularLocation>
</comment>
<evidence type="ECO:0000256" key="4">
    <source>
        <dbReference type="ARBA" id="ARBA00022692"/>
    </source>
</evidence>
<dbReference type="Proteomes" id="UP000199074">
    <property type="component" value="Unassembled WGS sequence"/>
</dbReference>
<organism evidence="12 13">
    <name type="scientific">Devosia crocina</name>
    <dbReference type="NCBI Taxonomy" id="429728"/>
    <lineage>
        <taxon>Bacteria</taxon>
        <taxon>Pseudomonadati</taxon>
        <taxon>Pseudomonadota</taxon>
        <taxon>Alphaproteobacteria</taxon>
        <taxon>Hyphomicrobiales</taxon>
        <taxon>Devosiaceae</taxon>
        <taxon>Devosia</taxon>
    </lineage>
</organism>
<dbReference type="InterPro" id="IPR023408">
    <property type="entry name" value="MscS_beta-dom_sf"/>
</dbReference>
<dbReference type="InterPro" id="IPR010920">
    <property type="entry name" value="LSM_dom_sf"/>
</dbReference>
<dbReference type="PANTHER" id="PTHR30460">
    <property type="entry name" value="MODERATE CONDUCTANCE MECHANOSENSITIVE CHANNEL YBIO"/>
    <property type="match status" value="1"/>
</dbReference>
<evidence type="ECO:0000256" key="2">
    <source>
        <dbReference type="ARBA" id="ARBA00008017"/>
    </source>
</evidence>
<feature type="chain" id="PRO_5011797249" evidence="9">
    <location>
        <begin position="23"/>
        <end position="701"/>
    </location>
</feature>
<dbReference type="InterPro" id="IPR049142">
    <property type="entry name" value="MS_channel_1st"/>
</dbReference>
<evidence type="ECO:0000259" key="11">
    <source>
        <dbReference type="Pfam" id="PF21088"/>
    </source>
</evidence>
<keyword evidence="4 8" id="KW-0812">Transmembrane</keyword>
<feature type="transmembrane region" description="Helical" evidence="8">
    <location>
        <begin position="279"/>
        <end position="302"/>
    </location>
</feature>
<dbReference type="STRING" id="429728.SAMN05216456_0053"/>
<feature type="domain" description="Mechanosensitive ion channel transmembrane helices 2/3" evidence="11">
    <location>
        <begin position="505"/>
        <end position="542"/>
    </location>
</feature>
<dbReference type="InterPro" id="IPR045276">
    <property type="entry name" value="YbiO_bact"/>
</dbReference>
<dbReference type="Gene3D" id="1.10.287.1260">
    <property type="match status" value="1"/>
</dbReference>
<feature type="transmembrane region" description="Helical" evidence="8">
    <location>
        <begin position="249"/>
        <end position="267"/>
    </location>
</feature>
<feature type="transmembrane region" description="Helical" evidence="8">
    <location>
        <begin position="208"/>
        <end position="229"/>
    </location>
</feature>
<feature type="domain" description="Mechanosensitive ion channel MscS" evidence="10">
    <location>
        <begin position="544"/>
        <end position="607"/>
    </location>
</feature>
<dbReference type="SUPFAM" id="SSF50182">
    <property type="entry name" value="Sm-like ribonucleoproteins"/>
    <property type="match status" value="1"/>
</dbReference>
<feature type="transmembrane region" description="Helical" evidence="8">
    <location>
        <begin position="337"/>
        <end position="355"/>
    </location>
</feature>
<dbReference type="PANTHER" id="PTHR30460:SF0">
    <property type="entry name" value="MODERATE CONDUCTANCE MECHANOSENSITIVE CHANNEL YBIO"/>
    <property type="match status" value="1"/>
</dbReference>
<feature type="transmembrane region" description="Helical" evidence="8">
    <location>
        <begin position="136"/>
        <end position="157"/>
    </location>
</feature>
<dbReference type="Gene3D" id="3.30.70.100">
    <property type="match status" value="1"/>
</dbReference>
<reference evidence="12 13" key="1">
    <citation type="submission" date="2016-10" db="EMBL/GenBank/DDBJ databases">
        <authorList>
            <person name="de Groot N.N."/>
        </authorList>
    </citation>
    <scope>NUCLEOTIDE SEQUENCE [LARGE SCALE GENOMIC DNA]</scope>
    <source>
        <strain evidence="12 13">IPL20</strain>
    </source>
</reference>
<proteinExistence type="inferred from homology"/>
<evidence type="ECO:0000256" key="6">
    <source>
        <dbReference type="ARBA" id="ARBA00023136"/>
    </source>
</evidence>
<feature type="region of interest" description="Disordered" evidence="7">
    <location>
        <begin position="64"/>
        <end position="83"/>
    </location>
</feature>
<evidence type="ECO:0000256" key="8">
    <source>
        <dbReference type="SAM" id="Phobius"/>
    </source>
</evidence>
<accession>A0A1I7MW54</accession>
<keyword evidence="6 8" id="KW-0472">Membrane</keyword>
<dbReference type="GO" id="GO:0008381">
    <property type="term" value="F:mechanosensitive monoatomic ion channel activity"/>
    <property type="evidence" value="ECO:0007669"/>
    <property type="project" value="InterPro"/>
</dbReference>
<dbReference type="Pfam" id="PF00924">
    <property type="entry name" value="MS_channel_2nd"/>
    <property type="match status" value="1"/>
</dbReference>
<dbReference type="Gene3D" id="2.30.30.60">
    <property type="match status" value="1"/>
</dbReference>
<evidence type="ECO:0000256" key="7">
    <source>
        <dbReference type="SAM" id="MobiDB-lite"/>
    </source>
</evidence>
<keyword evidence="5 8" id="KW-1133">Transmembrane helix</keyword>
<evidence type="ECO:0000313" key="13">
    <source>
        <dbReference type="Proteomes" id="UP000199074"/>
    </source>
</evidence>
<dbReference type="OrthoDB" id="9814206at2"/>
<feature type="transmembrane region" description="Helical" evidence="8">
    <location>
        <begin position="452"/>
        <end position="477"/>
    </location>
</feature>
<evidence type="ECO:0000256" key="1">
    <source>
        <dbReference type="ARBA" id="ARBA00004651"/>
    </source>
</evidence>
<dbReference type="InterPro" id="IPR011014">
    <property type="entry name" value="MscS_channel_TM-2"/>
</dbReference>
<gene>
    <name evidence="12" type="ORF">SAMN05216456_0053</name>
</gene>
<evidence type="ECO:0000256" key="9">
    <source>
        <dbReference type="SAM" id="SignalP"/>
    </source>
</evidence>
<evidence type="ECO:0000256" key="5">
    <source>
        <dbReference type="ARBA" id="ARBA00022989"/>
    </source>
</evidence>
<keyword evidence="13" id="KW-1185">Reference proteome</keyword>